<evidence type="ECO:0000256" key="4">
    <source>
        <dbReference type="ARBA" id="ARBA00022691"/>
    </source>
</evidence>
<dbReference type="PROSITE" id="PS00092">
    <property type="entry name" value="N6_MTASE"/>
    <property type="match status" value="1"/>
</dbReference>
<dbReference type="SUPFAM" id="SSF53335">
    <property type="entry name" value="S-adenosyl-L-methionine-dependent methyltransferases"/>
    <property type="match status" value="1"/>
</dbReference>
<keyword evidence="2" id="KW-0489">Methyltransferase</keyword>
<dbReference type="GO" id="GO:0032259">
    <property type="term" value="P:methylation"/>
    <property type="evidence" value="ECO:0007669"/>
    <property type="project" value="UniProtKB-KW"/>
</dbReference>
<dbReference type="InterPro" id="IPR012327">
    <property type="entry name" value="MeTrfase_D12"/>
</dbReference>
<dbReference type="EC" id="2.1.1.72" evidence="1"/>
<dbReference type="InterPro" id="IPR002052">
    <property type="entry name" value="DNA_methylase_N6_adenine_CS"/>
</dbReference>
<evidence type="ECO:0000256" key="5">
    <source>
        <dbReference type="ARBA" id="ARBA00047942"/>
    </source>
</evidence>
<reference evidence="6 7" key="2">
    <citation type="submission" date="2019-08" db="EMBL/GenBank/DDBJ databases">
        <authorList>
            <person name="Henke P."/>
        </authorList>
    </citation>
    <scope>NUCLEOTIDE SEQUENCE [LARGE SCALE GENOMIC DNA]</scope>
    <source>
        <strain evidence="6">Phe10_nw2017</strain>
    </source>
</reference>
<evidence type="ECO:0000256" key="3">
    <source>
        <dbReference type="ARBA" id="ARBA00022679"/>
    </source>
</evidence>
<keyword evidence="3" id="KW-0808">Transferase</keyword>
<dbReference type="GO" id="GO:0003676">
    <property type="term" value="F:nucleic acid binding"/>
    <property type="evidence" value="ECO:0007669"/>
    <property type="project" value="InterPro"/>
</dbReference>
<name>A0A5C6M4M6_9PLAN</name>
<dbReference type="EMBL" id="SRHE01000917">
    <property type="protein sequence ID" value="TWW07961.1"/>
    <property type="molecule type" value="Genomic_DNA"/>
</dbReference>
<accession>A0A5C6M4M6</accession>
<dbReference type="GO" id="GO:0009007">
    <property type="term" value="F:site-specific DNA-methyltransferase (adenine-specific) activity"/>
    <property type="evidence" value="ECO:0007669"/>
    <property type="project" value="UniProtKB-EC"/>
</dbReference>
<dbReference type="InterPro" id="IPR029063">
    <property type="entry name" value="SAM-dependent_MTases_sf"/>
</dbReference>
<comment type="caution">
    <text evidence="6">The sequence shown here is derived from an EMBL/GenBank/DDBJ whole genome shotgun (WGS) entry which is preliminary data.</text>
</comment>
<dbReference type="Proteomes" id="UP000321083">
    <property type="component" value="Unassembled WGS sequence"/>
</dbReference>
<reference evidence="6 7" key="1">
    <citation type="submission" date="2019-08" db="EMBL/GenBank/DDBJ databases">
        <title>100 year-old enigma solved: identification of Planctomyces bekefii, the type genus and species of the phylum Planctomycetes.</title>
        <authorList>
            <person name="Svetlana D.N."/>
            <person name="Overmann J."/>
        </authorList>
    </citation>
    <scope>NUCLEOTIDE SEQUENCE [LARGE SCALE GENOMIC DNA]</scope>
    <source>
        <strain evidence="6">Phe10_nw2017</strain>
    </source>
</reference>
<organism evidence="6 7">
    <name type="scientific">Planctomyces bekefii</name>
    <dbReference type="NCBI Taxonomy" id="1653850"/>
    <lineage>
        <taxon>Bacteria</taxon>
        <taxon>Pseudomonadati</taxon>
        <taxon>Planctomycetota</taxon>
        <taxon>Planctomycetia</taxon>
        <taxon>Planctomycetales</taxon>
        <taxon>Planctomycetaceae</taxon>
        <taxon>Planctomyces</taxon>
    </lineage>
</organism>
<evidence type="ECO:0000256" key="1">
    <source>
        <dbReference type="ARBA" id="ARBA00011900"/>
    </source>
</evidence>
<dbReference type="Pfam" id="PF02086">
    <property type="entry name" value="MethyltransfD12"/>
    <property type="match status" value="1"/>
</dbReference>
<dbReference type="AlphaFoldDB" id="A0A5C6M4M6"/>
<keyword evidence="7" id="KW-1185">Reference proteome</keyword>
<evidence type="ECO:0000313" key="6">
    <source>
        <dbReference type="EMBL" id="TWW07961.1"/>
    </source>
</evidence>
<feature type="non-terminal residue" evidence="6">
    <location>
        <position position="1"/>
    </location>
</feature>
<protein>
    <recommendedName>
        <fullName evidence="1">site-specific DNA-methyltransferase (adenine-specific)</fullName>
        <ecNumber evidence="1">2.1.1.72</ecNumber>
    </recommendedName>
</protein>
<sequence length="202" mass="23272">ISSDEHEKNILLTSLIYAVDKTANTVGHYDAYRKKMDSYKPIKLLVPQIEVKNNFNNEVFCEDANVLVRNIACDILYLDPPYNSRQYCDSYHLLENLISWKKPKVYGKAKKMDRDHLKSHYCLKSALNAFNDLIENANCKHILLSYNNTGESKDGRSNARFGDNEILNVLYNKGEVEIFEKKNYQAFTTGKSDPAGNCERIF</sequence>
<proteinExistence type="predicted"/>
<evidence type="ECO:0000256" key="2">
    <source>
        <dbReference type="ARBA" id="ARBA00022603"/>
    </source>
</evidence>
<dbReference type="GO" id="GO:0009307">
    <property type="term" value="P:DNA restriction-modification system"/>
    <property type="evidence" value="ECO:0007669"/>
    <property type="project" value="InterPro"/>
</dbReference>
<comment type="catalytic activity">
    <reaction evidence="5">
        <text>a 2'-deoxyadenosine in DNA + S-adenosyl-L-methionine = an N(6)-methyl-2'-deoxyadenosine in DNA + S-adenosyl-L-homocysteine + H(+)</text>
        <dbReference type="Rhea" id="RHEA:15197"/>
        <dbReference type="Rhea" id="RHEA-COMP:12418"/>
        <dbReference type="Rhea" id="RHEA-COMP:12419"/>
        <dbReference type="ChEBI" id="CHEBI:15378"/>
        <dbReference type="ChEBI" id="CHEBI:57856"/>
        <dbReference type="ChEBI" id="CHEBI:59789"/>
        <dbReference type="ChEBI" id="CHEBI:90615"/>
        <dbReference type="ChEBI" id="CHEBI:90616"/>
        <dbReference type="EC" id="2.1.1.72"/>
    </reaction>
</comment>
<gene>
    <name evidence="6" type="ORF">E3A20_29080</name>
</gene>
<evidence type="ECO:0000313" key="7">
    <source>
        <dbReference type="Proteomes" id="UP000321083"/>
    </source>
</evidence>
<keyword evidence="4" id="KW-0949">S-adenosyl-L-methionine</keyword>